<dbReference type="InterPro" id="IPR019734">
    <property type="entry name" value="TPR_rpt"/>
</dbReference>
<name>A0A6A6Y7V1_9PEZI</name>
<dbReference type="RefSeq" id="XP_033571592.1">
    <property type="nucleotide sequence ID" value="XM_033728453.1"/>
</dbReference>
<dbReference type="SUPFAM" id="SSF48452">
    <property type="entry name" value="TPR-like"/>
    <property type="match status" value="3"/>
</dbReference>
<organism evidence="1">
    <name type="scientific">Mytilinidion resinicola</name>
    <dbReference type="NCBI Taxonomy" id="574789"/>
    <lineage>
        <taxon>Eukaryota</taxon>
        <taxon>Fungi</taxon>
        <taxon>Dikarya</taxon>
        <taxon>Ascomycota</taxon>
        <taxon>Pezizomycotina</taxon>
        <taxon>Dothideomycetes</taxon>
        <taxon>Pleosporomycetidae</taxon>
        <taxon>Mytilinidiales</taxon>
        <taxon>Mytilinidiaceae</taxon>
        <taxon>Mytilinidion</taxon>
    </lineage>
</organism>
<reference evidence="1 3" key="1">
    <citation type="journal article" date="2020" name="Stud. Mycol.">
        <title>101 Dothideomycetes genomes: a test case for predicting lifestyles and emergence of pathogens.</title>
        <authorList>
            <person name="Haridas S."/>
            <person name="Albert R."/>
            <person name="Binder M."/>
            <person name="Bloem J."/>
            <person name="Labutti K."/>
            <person name="Salamov A."/>
            <person name="Andreopoulos B."/>
            <person name="Baker S."/>
            <person name="Barry K."/>
            <person name="Bills G."/>
            <person name="Bluhm B."/>
            <person name="Cannon C."/>
            <person name="Castanera R."/>
            <person name="Culley D."/>
            <person name="Daum C."/>
            <person name="Ezra D."/>
            <person name="Gonzalez J."/>
            <person name="Henrissat B."/>
            <person name="Kuo A."/>
            <person name="Liang C."/>
            <person name="Lipzen A."/>
            <person name="Lutzoni F."/>
            <person name="Magnuson J."/>
            <person name="Mondo S."/>
            <person name="Nolan M."/>
            <person name="Ohm R."/>
            <person name="Pangilinan J."/>
            <person name="Park H.-J."/>
            <person name="Ramirez L."/>
            <person name="Alfaro M."/>
            <person name="Sun H."/>
            <person name="Tritt A."/>
            <person name="Yoshinaga Y."/>
            <person name="Zwiers L.-H."/>
            <person name="Turgeon B."/>
            <person name="Goodwin S."/>
            <person name="Spatafora J."/>
            <person name="Crous P."/>
            <person name="Grigoriev I."/>
        </authorList>
    </citation>
    <scope>NUCLEOTIDE SEQUENCE</scope>
    <source>
        <strain evidence="1 3">CBS 304.34</strain>
    </source>
</reference>
<dbReference type="EMBL" id="MU003712">
    <property type="protein sequence ID" value="KAF2804628.1"/>
    <property type="molecule type" value="Genomic_DNA"/>
</dbReference>
<dbReference type="SMART" id="SM00028">
    <property type="entry name" value="TPR"/>
    <property type="match status" value="6"/>
</dbReference>
<dbReference type="AlphaFoldDB" id="A0A6A6Y7V1"/>
<gene>
    <name evidence="1 3" type="ORF">BDZ99DRAFT_575275</name>
</gene>
<dbReference type="Proteomes" id="UP000504636">
    <property type="component" value="Unplaced"/>
</dbReference>
<reference evidence="3" key="2">
    <citation type="submission" date="2020-04" db="EMBL/GenBank/DDBJ databases">
        <authorList>
            <consortium name="NCBI Genome Project"/>
        </authorList>
    </citation>
    <scope>NUCLEOTIDE SEQUENCE</scope>
    <source>
        <strain evidence="3">CBS 304.34</strain>
    </source>
</reference>
<dbReference type="Pfam" id="PF13424">
    <property type="entry name" value="TPR_12"/>
    <property type="match status" value="3"/>
</dbReference>
<dbReference type="Pfam" id="PF13374">
    <property type="entry name" value="TPR_10"/>
    <property type="match status" value="2"/>
</dbReference>
<dbReference type="GeneID" id="54469346"/>
<dbReference type="OrthoDB" id="674604at2759"/>
<proteinExistence type="predicted"/>
<dbReference type="Gene3D" id="1.25.40.10">
    <property type="entry name" value="Tetratricopeptide repeat domain"/>
    <property type="match status" value="2"/>
</dbReference>
<dbReference type="InterPro" id="IPR027417">
    <property type="entry name" value="P-loop_NTPase"/>
</dbReference>
<dbReference type="SUPFAM" id="SSF52540">
    <property type="entry name" value="P-loop containing nucleoside triphosphate hydrolases"/>
    <property type="match status" value="1"/>
</dbReference>
<sequence>MDLPVRPGLRSGAAHIHQEGSRFGTTQVTGGSVFQGNFSGVTINSTARPDFAGQFSHSSLEPVKAYVPRAFLRDEIKTQLCDDAADTNTKTLVVWGLGGAGKTQLVLDYVRQYRTDYKATFWIEAGRKESLERDFVNLYQTLFGVQMVAGQETVSVDSAVIGVKSWFSSQRGPWLIVFDGADIIENEEVTEYIDIKRFIPDVASLHIIVTSRSSTAKDMTRLEGVQVGDMEEAQAAELFYKYSRLRRDNQDIEHEVRAIVKELGYLALAVTLASTYVGRTPRLQSDVKAYLPEYRQRRRELLKRKPESLIHQYSESVLTTWETSYHAIHEQSSEASTLMTMLSFFSFDDIFLQLFGTSRQLESTRSTGSAIEVSSTPTEDIYKLEGCFEMLQRYSFVQWKEDQQSYAMHKLVHAWGYDRLTEDEQHRFSVTTFKLVVKAINGCGNTPEEKLRLVPHVMANFAMLGGTGRAWDQAADGTLNELVLAGVFIANIGRLPEGRVIQEFIWNEKRRLLGEEHPDTISAMYNLAVTLGYQGQLDEAAKMKKEVLEKRRRILGEEHPDTILVMSNLAQTLGDQGQVDEAAKIKKEVLEKRMRILGEEHLDTISAIGNLAVTLGDQGQLDEAAKMKKEVFEKMRRILGEEHSYTMSAMSNLASTLEDQGQRVEAAKMQKEVLEKMRRILGEEHPSTISAMNNLAVTLGDQGQLDEAAKMKKEVLENRRRILGEEHLDTILAMSNLAKTLGDQGQLDEAAKIKKEVFEKRRRILGEEHPSTMSAMSNLASTLEDQGQLVEAAKMFKEVFEKMRRILGEEHPHTILVMSNLAQTLGDQGQLDEAAKNIQTQS</sequence>
<keyword evidence="2" id="KW-1185">Reference proteome</keyword>
<accession>A0A6A6Y7V1</accession>
<protein>
    <submittedName>
        <fullName evidence="1 3">TPR-like protein</fullName>
    </submittedName>
</protein>
<dbReference type="InterPro" id="IPR011990">
    <property type="entry name" value="TPR-like_helical_dom_sf"/>
</dbReference>
<dbReference type="PANTHER" id="PTHR46082:SF6">
    <property type="entry name" value="AAA+ ATPASE DOMAIN-CONTAINING PROTEIN-RELATED"/>
    <property type="match status" value="1"/>
</dbReference>
<dbReference type="Gene3D" id="3.40.50.300">
    <property type="entry name" value="P-loop containing nucleotide triphosphate hydrolases"/>
    <property type="match status" value="1"/>
</dbReference>
<reference evidence="3" key="3">
    <citation type="submission" date="2025-04" db="UniProtKB">
        <authorList>
            <consortium name="RefSeq"/>
        </authorList>
    </citation>
    <scope>IDENTIFICATION</scope>
    <source>
        <strain evidence="3">CBS 304.34</strain>
    </source>
</reference>
<evidence type="ECO:0000313" key="3">
    <source>
        <dbReference type="RefSeq" id="XP_033571592.1"/>
    </source>
</evidence>
<evidence type="ECO:0000313" key="2">
    <source>
        <dbReference type="Proteomes" id="UP000504636"/>
    </source>
</evidence>
<dbReference type="PANTHER" id="PTHR46082">
    <property type="entry name" value="ATP/GTP-BINDING PROTEIN-RELATED"/>
    <property type="match status" value="1"/>
</dbReference>
<dbReference type="InterPro" id="IPR053137">
    <property type="entry name" value="NLR-like"/>
</dbReference>
<evidence type="ECO:0000313" key="1">
    <source>
        <dbReference type="EMBL" id="KAF2804628.1"/>
    </source>
</evidence>